<gene>
    <name evidence="4" type="ORF">EWM64_g5402</name>
</gene>
<reference evidence="4 5" key="1">
    <citation type="submission" date="2019-02" db="EMBL/GenBank/DDBJ databases">
        <title>Genome sequencing of the rare red list fungi Hericium alpestre (H. flagellum).</title>
        <authorList>
            <person name="Buettner E."/>
            <person name="Kellner H."/>
        </authorList>
    </citation>
    <scope>NUCLEOTIDE SEQUENCE [LARGE SCALE GENOMIC DNA]</scope>
    <source>
        <strain evidence="4 5">DSM 108284</strain>
    </source>
</reference>
<dbReference type="Pfam" id="PF01546">
    <property type="entry name" value="Peptidase_M20"/>
    <property type="match status" value="1"/>
</dbReference>
<name>A0A4Y9ZYN4_9AGAM</name>
<keyword evidence="5" id="KW-1185">Reference proteome</keyword>
<dbReference type="SUPFAM" id="SSF55031">
    <property type="entry name" value="Bacterial exopeptidase dimerisation domain"/>
    <property type="match status" value="1"/>
</dbReference>
<dbReference type="Proteomes" id="UP000298061">
    <property type="component" value="Unassembled WGS sequence"/>
</dbReference>
<dbReference type="GO" id="GO:0016805">
    <property type="term" value="F:dipeptidase activity"/>
    <property type="evidence" value="ECO:0007669"/>
    <property type="project" value="InterPro"/>
</dbReference>
<dbReference type="STRING" id="135208.A0A4Y9ZYN4"/>
<dbReference type="PANTHER" id="PTHR30575">
    <property type="entry name" value="PEPTIDASE M20"/>
    <property type="match status" value="1"/>
</dbReference>
<dbReference type="InterPro" id="IPR036264">
    <property type="entry name" value="Bact_exopeptidase_dim_dom"/>
</dbReference>
<sequence>MFVSEMQPEYARFTSCCDFWGSGGKQMDLQPPSYSQSLSVNCLQPGVIKTIEEKLDELDPELRELSLKIHDHPELAFEESNEALPRSRDAWRAEASHGHGGRVLGVNSEMDALPGIGHACGHNLIAVAGVGVAVAIKEALKAHDIAGTVVLLGTPAEETGAGKQILLDRGGYKDMDACVMCHPSSGGGGLSTSDGFSVGSSLAMQSIDVEYFGHTAHAAAAPWEGINALDAAFLAYSSISVLRQQMKPDHRVQGTVSGKNWAANVIPDYAKMTWIVRAPTWDEVDVLRTRVVNCLQAAALSTGCKATITPGDQYRDLRQNSALAEDFASTSQHYGIPTQLAAGFPASTDFGNVTYACPALHPAY</sequence>
<dbReference type="Pfam" id="PF07687">
    <property type="entry name" value="M20_dimer"/>
    <property type="match status" value="1"/>
</dbReference>
<dbReference type="InterPro" id="IPR011650">
    <property type="entry name" value="Peptidase_M20_dimer"/>
</dbReference>
<feature type="domain" description="Peptidase M20 dimerisation" evidence="3">
    <location>
        <begin position="208"/>
        <end position="300"/>
    </location>
</feature>
<dbReference type="InterPro" id="IPR002933">
    <property type="entry name" value="Peptidase_M20"/>
</dbReference>
<dbReference type="EMBL" id="SFCI01000647">
    <property type="protein sequence ID" value="TFY78609.1"/>
    <property type="molecule type" value="Genomic_DNA"/>
</dbReference>
<organism evidence="4 5">
    <name type="scientific">Hericium alpestre</name>
    <dbReference type="NCBI Taxonomy" id="135208"/>
    <lineage>
        <taxon>Eukaryota</taxon>
        <taxon>Fungi</taxon>
        <taxon>Dikarya</taxon>
        <taxon>Basidiomycota</taxon>
        <taxon>Agaricomycotina</taxon>
        <taxon>Agaricomycetes</taxon>
        <taxon>Russulales</taxon>
        <taxon>Hericiaceae</taxon>
        <taxon>Hericium</taxon>
    </lineage>
</organism>
<protein>
    <recommendedName>
        <fullName evidence="2">Peptidase M20 domain-containing protein 2</fullName>
    </recommendedName>
</protein>
<dbReference type="OrthoDB" id="6119954at2759"/>
<comment type="similarity">
    <text evidence="1 2">Belongs to the peptidase M20A family.</text>
</comment>
<evidence type="ECO:0000256" key="2">
    <source>
        <dbReference type="PIRNR" id="PIRNR037226"/>
    </source>
</evidence>
<proteinExistence type="inferred from homology"/>
<evidence type="ECO:0000313" key="4">
    <source>
        <dbReference type="EMBL" id="TFY78609.1"/>
    </source>
</evidence>
<dbReference type="SUPFAM" id="SSF53187">
    <property type="entry name" value="Zn-dependent exopeptidases"/>
    <property type="match status" value="1"/>
</dbReference>
<evidence type="ECO:0000313" key="5">
    <source>
        <dbReference type="Proteomes" id="UP000298061"/>
    </source>
</evidence>
<dbReference type="Gene3D" id="3.40.630.10">
    <property type="entry name" value="Zn peptidases"/>
    <property type="match status" value="1"/>
</dbReference>
<accession>A0A4Y9ZYN4</accession>
<dbReference type="InterPro" id="IPR052030">
    <property type="entry name" value="Peptidase_M20/M20A_hydrolases"/>
</dbReference>
<dbReference type="AlphaFoldDB" id="A0A4Y9ZYN4"/>
<dbReference type="InterPro" id="IPR017144">
    <property type="entry name" value="Xaa-Arg_dipeptidase"/>
</dbReference>
<evidence type="ECO:0000256" key="1">
    <source>
        <dbReference type="ARBA" id="ARBA00006247"/>
    </source>
</evidence>
<feature type="non-terminal residue" evidence="4">
    <location>
        <position position="364"/>
    </location>
</feature>
<dbReference type="PIRSF" id="PIRSF037226">
    <property type="entry name" value="Amidohydrolase_ACY1L2_prd"/>
    <property type="match status" value="1"/>
</dbReference>
<comment type="caution">
    <text evidence="4">The sequence shown here is derived from an EMBL/GenBank/DDBJ whole genome shotgun (WGS) entry which is preliminary data.</text>
</comment>
<dbReference type="FunFam" id="3.30.70.360:FF:000004">
    <property type="entry name" value="Peptidase M20 domain-containing protein 2"/>
    <property type="match status" value="1"/>
</dbReference>
<evidence type="ECO:0000259" key="3">
    <source>
        <dbReference type="Pfam" id="PF07687"/>
    </source>
</evidence>
<dbReference type="PANTHER" id="PTHR30575:SF0">
    <property type="entry name" value="XAA-ARG DIPEPTIDASE"/>
    <property type="match status" value="1"/>
</dbReference>